<evidence type="ECO:0000313" key="2">
    <source>
        <dbReference type="Proteomes" id="UP000248484"/>
    </source>
</evidence>
<feature type="compositionally biased region" description="Low complexity" evidence="1">
    <location>
        <begin position="209"/>
        <end position="219"/>
    </location>
</feature>
<feature type="region of interest" description="Disordered" evidence="1">
    <location>
        <begin position="179"/>
        <end position="219"/>
    </location>
</feature>
<evidence type="ECO:0000256" key="1">
    <source>
        <dbReference type="SAM" id="MobiDB-lite"/>
    </source>
</evidence>
<sequence>MTVKIGLVRRCQHKKGGYRTANPTRKVVQRWLQLAELAAPQSDHQLGLLLSEARQPRLYTGHRRQHFSPTRVSLSLRPKESVQVTHSPAPPSEPPSHSLTRCQDVKMEADPKEPWWTSWGHDRSPRLRLLATPGSDLVGPSLLPGAAPQLQNLQHQGASSSLEAQGGVCRRVPRSQLPLGWPVSLLNSGPSGRPGWPVAAAAPGPPAHSQPQASAGHHA</sequence>
<dbReference type="KEGG" id="pcad:129391792"/>
<gene>
    <name evidence="3" type="primary">LOC129391792</name>
</gene>
<accession>A0A9W2WG47</accession>
<organism evidence="2 3">
    <name type="scientific">Physeter macrocephalus</name>
    <name type="common">Sperm whale</name>
    <name type="synonym">Physeter catodon</name>
    <dbReference type="NCBI Taxonomy" id="9755"/>
    <lineage>
        <taxon>Eukaryota</taxon>
        <taxon>Metazoa</taxon>
        <taxon>Chordata</taxon>
        <taxon>Craniata</taxon>
        <taxon>Vertebrata</taxon>
        <taxon>Euteleostomi</taxon>
        <taxon>Mammalia</taxon>
        <taxon>Eutheria</taxon>
        <taxon>Laurasiatheria</taxon>
        <taxon>Artiodactyla</taxon>
        <taxon>Whippomorpha</taxon>
        <taxon>Cetacea</taxon>
        <taxon>Odontoceti</taxon>
        <taxon>Physeteridae</taxon>
        <taxon>Physeter</taxon>
    </lineage>
</organism>
<dbReference type="GeneID" id="129391792"/>
<protein>
    <submittedName>
        <fullName evidence="3">Uncharacterized protein</fullName>
    </submittedName>
</protein>
<feature type="region of interest" description="Disordered" evidence="1">
    <location>
        <begin position="62"/>
        <end position="100"/>
    </location>
</feature>
<dbReference type="Proteomes" id="UP000248484">
    <property type="component" value="Unplaced"/>
</dbReference>
<proteinExistence type="predicted"/>
<dbReference type="RefSeq" id="XP_054938140.1">
    <property type="nucleotide sequence ID" value="XM_055082165.1"/>
</dbReference>
<keyword evidence="2" id="KW-1185">Reference proteome</keyword>
<dbReference type="AlphaFoldDB" id="A0A9W2WG47"/>
<evidence type="ECO:0000313" key="3">
    <source>
        <dbReference type="RefSeq" id="XP_054938140.1"/>
    </source>
</evidence>
<name>A0A9W2WG47_PHYMC</name>
<reference evidence="3" key="1">
    <citation type="submission" date="2025-08" db="UniProtKB">
        <authorList>
            <consortium name="RefSeq"/>
        </authorList>
    </citation>
    <scope>IDENTIFICATION</scope>
    <source>
        <tissue evidence="3">Muscle</tissue>
    </source>
</reference>